<name>M9R4Y8_9RHOB</name>
<evidence type="ECO:0000313" key="1">
    <source>
        <dbReference type="EMBL" id="AGI66833.1"/>
    </source>
</evidence>
<dbReference type="RefSeq" id="WP_015498875.1">
    <property type="nucleotide sequence ID" value="NC_020911.1"/>
</dbReference>
<sequence length="187" mass="19488">MVKLIANSPCAGLLPKTIGTVSFTEIDVGQMTLVAPFRGQKKSVSDVLKSAIGVGFPAPNRTIGTTPRAVWCGKGQALIMGADCPDLDGAACVDHSDAWAIVLLDGADATAILARLTPIDLRLSMFKRGHTARTLIGHMTGGITRLGLQSFEVMVMRSMAATLVHDLTQAAENMAARAGSPDGQGTT</sequence>
<organism evidence="1 2">
    <name type="scientific">Octadecabacter antarcticus 307</name>
    <dbReference type="NCBI Taxonomy" id="391626"/>
    <lineage>
        <taxon>Bacteria</taxon>
        <taxon>Pseudomonadati</taxon>
        <taxon>Pseudomonadota</taxon>
        <taxon>Alphaproteobacteria</taxon>
        <taxon>Rhodobacterales</taxon>
        <taxon>Roseobacteraceae</taxon>
        <taxon>Octadecabacter</taxon>
    </lineage>
</organism>
<dbReference type="InterPro" id="IPR027266">
    <property type="entry name" value="TrmE/GcvT-like"/>
</dbReference>
<dbReference type="Proteomes" id="UP000005307">
    <property type="component" value="Chromosome"/>
</dbReference>
<gene>
    <name evidence="1" type="ORF">OAN307_c11310</name>
</gene>
<dbReference type="AlphaFoldDB" id="M9R4Y8"/>
<dbReference type="eggNOG" id="COG4583">
    <property type="taxonomic scope" value="Bacteria"/>
</dbReference>
<protein>
    <submittedName>
        <fullName evidence="1">Putative sarcosine oxidase subunit gamma</fullName>
    </submittedName>
</protein>
<reference evidence="1 2" key="1">
    <citation type="journal article" date="2013" name="PLoS ONE">
        <title>Poles Apart: Arctic and Antarctic Octadecabacter strains Share High Genome Plasticity and a New Type of Xanthorhodopsin.</title>
        <authorList>
            <person name="Vollmers J."/>
            <person name="Voget S."/>
            <person name="Dietrich S."/>
            <person name="Gollnow K."/>
            <person name="Smits M."/>
            <person name="Meyer K."/>
            <person name="Brinkhoff T."/>
            <person name="Simon M."/>
            <person name="Daniel R."/>
        </authorList>
    </citation>
    <scope>NUCLEOTIDE SEQUENCE [LARGE SCALE GENOMIC DNA]</scope>
    <source>
        <strain evidence="1 2">307</strain>
    </source>
</reference>
<dbReference type="SUPFAM" id="SSF103025">
    <property type="entry name" value="Folate-binding domain"/>
    <property type="match status" value="1"/>
</dbReference>
<proteinExistence type="predicted"/>
<dbReference type="KEGG" id="oat:OAN307_c11310"/>
<keyword evidence="2" id="KW-1185">Reference proteome</keyword>
<evidence type="ECO:0000313" key="2">
    <source>
        <dbReference type="Proteomes" id="UP000005307"/>
    </source>
</evidence>
<accession>M9R4Y8</accession>
<dbReference type="STRING" id="391626.OAN307_c11310"/>
<dbReference type="EMBL" id="CP003740">
    <property type="protein sequence ID" value="AGI66833.1"/>
    <property type="molecule type" value="Genomic_DNA"/>
</dbReference>
<dbReference type="Gene3D" id="3.30.1360.120">
    <property type="entry name" value="Probable tRNA modification gtpase trme, domain 1"/>
    <property type="match status" value="1"/>
</dbReference>
<dbReference type="HOGENOM" id="CLU_114076_2_1_5"/>